<keyword evidence="4" id="KW-1185">Reference proteome</keyword>
<dbReference type="AlphaFoldDB" id="A0A6G0VUM6"/>
<dbReference type="OrthoDB" id="6626158at2759"/>
<dbReference type="InterPro" id="IPR006578">
    <property type="entry name" value="MADF-dom"/>
</dbReference>
<feature type="compositionally biased region" description="Polar residues" evidence="1">
    <location>
        <begin position="252"/>
        <end position="272"/>
    </location>
</feature>
<name>A0A6G0VUM6_APHCR</name>
<dbReference type="PANTHER" id="PTHR21505:SF12">
    <property type="entry name" value="MADF DOMAIN-CONTAINING PROTEIN-RELATED"/>
    <property type="match status" value="1"/>
</dbReference>
<proteinExistence type="predicted"/>
<accession>A0A6G0VUM6</accession>
<feature type="region of interest" description="Disordered" evidence="1">
    <location>
        <begin position="252"/>
        <end position="282"/>
    </location>
</feature>
<evidence type="ECO:0000313" key="3">
    <source>
        <dbReference type="EMBL" id="KAF0710393.1"/>
    </source>
</evidence>
<organism evidence="3 4">
    <name type="scientific">Aphis craccivora</name>
    <name type="common">Cowpea aphid</name>
    <dbReference type="NCBI Taxonomy" id="307492"/>
    <lineage>
        <taxon>Eukaryota</taxon>
        <taxon>Metazoa</taxon>
        <taxon>Ecdysozoa</taxon>
        <taxon>Arthropoda</taxon>
        <taxon>Hexapoda</taxon>
        <taxon>Insecta</taxon>
        <taxon>Pterygota</taxon>
        <taxon>Neoptera</taxon>
        <taxon>Paraneoptera</taxon>
        <taxon>Hemiptera</taxon>
        <taxon>Sternorrhyncha</taxon>
        <taxon>Aphidomorpha</taxon>
        <taxon>Aphidoidea</taxon>
        <taxon>Aphididae</taxon>
        <taxon>Aphidini</taxon>
        <taxon>Aphis</taxon>
        <taxon>Aphis</taxon>
    </lineage>
</organism>
<evidence type="ECO:0000256" key="1">
    <source>
        <dbReference type="SAM" id="MobiDB-lite"/>
    </source>
</evidence>
<dbReference type="SMART" id="SM00595">
    <property type="entry name" value="MADF"/>
    <property type="match status" value="1"/>
</dbReference>
<feature type="domain" description="MADF" evidence="2">
    <location>
        <begin position="11"/>
        <end position="93"/>
    </location>
</feature>
<evidence type="ECO:0000313" key="4">
    <source>
        <dbReference type="Proteomes" id="UP000478052"/>
    </source>
</evidence>
<feature type="compositionally biased region" description="Low complexity" evidence="1">
    <location>
        <begin position="273"/>
        <end position="282"/>
    </location>
</feature>
<protein>
    <submittedName>
        <fullName evidence="3">MADF domain-containing protein</fullName>
    </submittedName>
</protein>
<comment type="caution">
    <text evidence="3">The sequence shown here is derived from an EMBL/GenBank/DDBJ whole genome shotgun (WGS) entry which is preliminary data.</text>
</comment>
<gene>
    <name evidence="3" type="ORF">FWK35_00026946</name>
</gene>
<feature type="compositionally biased region" description="Low complexity" evidence="1">
    <location>
        <begin position="135"/>
        <end position="159"/>
    </location>
</feature>
<dbReference type="Proteomes" id="UP000478052">
    <property type="component" value="Unassembled WGS sequence"/>
</dbReference>
<evidence type="ECO:0000259" key="2">
    <source>
        <dbReference type="PROSITE" id="PS51029"/>
    </source>
</evidence>
<dbReference type="PANTHER" id="PTHR21505">
    <property type="entry name" value="MADF DOMAIN-CONTAINING PROTEIN-RELATED"/>
    <property type="match status" value="1"/>
</dbReference>
<dbReference type="Pfam" id="PF10545">
    <property type="entry name" value="MADF_DNA_bdg"/>
    <property type="match status" value="1"/>
</dbReference>
<sequence>MCDWTNELTFKFLELYQNEPVIWNPKLNHHKDKKKINDAWSRISRELECSITELKKKKDSLMATFRGAGANDIYKPIWFAYEYMESFLAQIYECQTTINTQDDSYVTNEQSQSVQIGSEDDEENQSVGTEDRANIIENIITENTTNTNTIIPEQPNPTTSRPNPTIRRRGAPPELQEAGNQMKEAFDMLKNAITKRASDKEDDDEYDLFGKMLAKKIRKLPENEREVFMYEIEGMYIKKLRNMNYFSSHSNASSTAERFDTPSTDYSNPTYQSRPSSSLSSYSEMTYPTYPQNLYQPYLSKNIIVGKQNTPITSENYDHRINRIDEENIIAKAFSMSDEINQTVFRAVQTSGTILDITSLDTLNKKWRLLKLSPVAKYLKYYIYYTKEVCYPRTTLFENKFKIKKKNVFITIMVTRVYLGVTDRLQDT</sequence>
<reference evidence="3 4" key="1">
    <citation type="submission" date="2019-08" db="EMBL/GenBank/DDBJ databases">
        <title>Whole genome of Aphis craccivora.</title>
        <authorList>
            <person name="Voronova N.V."/>
            <person name="Shulinski R.S."/>
            <person name="Bandarenka Y.V."/>
            <person name="Zhorov D.G."/>
            <person name="Warner D."/>
        </authorList>
    </citation>
    <scope>NUCLEOTIDE SEQUENCE [LARGE SCALE GENOMIC DNA]</scope>
    <source>
        <strain evidence="3">180601</strain>
        <tissue evidence="3">Whole Body</tissue>
    </source>
</reference>
<dbReference type="PROSITE" id="PS51029">
    <property type="entry name" value="MADF"/>
    <property type="match status" value="1"/>
</dbReference>
<dbReference type="EMBL" id="VUJU01011668">
    <property type="protein sequence ID" value="KAF0710393.1"/>
    <property type="molecule type" value="Genomic_DNA"/>
</dbReference>
<feature type="compositionally biased region" description="Polar residues" evidence="1">
    <location>
        <begin position="103"/>
        <end position="116"/>
    </location>
</feature>
<feature type="region of interest" description="Disordered" evidence="1">
    <location>
        <begin position="103"/>
        <end position="175"/>
    </location>
</feature>